<sequence length="86" mass="8554">MSDALTIATGGMNAAAQRLDAVAGRVATLGTGMMPDGSSSALPPAATLDLSTTALDLISAEASFSLNAAVARTADGMMKRTLDILV</sequence>
<organism evidence="1 2">
    <name type="scientific">Methylobacterium komagatae</name>
    <dbReference type="NCBI Taxonomy" id="374425"/>
    <lineage>
        <taxon>Bacteria</taxon>
        <taxon>Pseudomonadati</taxon>
        <taxon>Pseudomonadota</taxon>
        <taxon>Alphaproteobacteria</taxon>
        <taxon>Hyphomicrobiales</taxon>
        <taxon>Methylobacteriaceae</taxon>
        <taxon>Methylobacterium</taxon>
    </lineage>
</organism>
<evidence type="ECO:0000313" key="2">
    <source>
        <dbReference type="Proteomes" id="UP001596292"/>
    </source>
</evidence>
<keyword evidence="1" id="KW-0969">Cilium</keyword>
<dbReference type="EMBL" id="JBHSWN010000001">
    <property type="protein sequence ID" value="MFC6789293.1"/>
    <property type="molecule type" value="Genomic_DNA"/>
</dbReference>
<keyword evidence="2" id="KW-1185">Reference proteome</keyword>
<dbReference type="Proteomes" id="UP001596292">
    <property type="component" value="Unassembled WGS sequence"/>
</dbReference>
<proteinExistence type="predicted"/>
<evidence type="ECO:0000313" key="1">
    <source>
        <dbReference type="EMBL" id="MFC6789293.1"/>
    </source>
</evidence>
<name>A0ABW2BFY6_9HYPH</name>
<keyword evidence="1" id="KW-0966">Cell projection</keyword>
<reference evidence="2" key="1">
    <citation type="journal article" date="2019" name="Int. J. Syst. Evol. Microbiol.">
        <title>The Global Catalogue of Microorganisms (GCM) 10K type strain sequencing project: providing services to taxonomists for standard genome sequencing and annotation.</title>
        <authorList>
            <consortium name="The Broad Institute Genomics Platform"/>
            <consortium name="The Broad Institute Genome Sequencing Center for Infectious Disease"/>
            <person name="Wu L."/>
            <person name="Ma J."/>
        </authorList>
    </citation>
    <scope>NUCLEOTIDE SEQUENCE [LARGE SCALE GENOMIC DNA]</scope>
    <source>
        <strain evidence="2">CCUG 48316</strain>
    </source>
</reference>
<accession>A0ABW2BFY6</accession>
<dbReference type="RefSeq" id="WP_378968139.1">
    <property type="nucleotide sequence ID" value="NZ_JBHSWN010000001.1"/>
</dbReference>
<keyword evidence="1" id="KW-0282">Flagellum</keyword>
<protein>
    <submittedName>
        <fullName evidence="1">Flagellar protein</fullName>
    </submittedName>
</protein>
<comment type="caution">
    <text evidence="1">The sequence shown here is derived from an EMBL/GenBank/DDBJ whole genome shotgun (WGS) entry which is preliminary data.</text>
</comment>
<gene>
    <name evidence="1" type="ORF">ACFQE0_06425</name>
</gene>